<dbReference type="KEGG" id="odi:ODI_R0156"/>
<keyword evidence="1" id="KW-1133">Transmembrane helix</keyword>
<keyword evidence="1" id="KW-0812">Transmembrane</keyword>
<feature type="transmembrane region" description="Helical" evidence="1">
    <location>
        <begin position="7"/>
        <end position="24"/>
    </location>
</feature>
<gene>
    <name evidence="3" type="ORF">ODI_03335</name>
    <name evidence="4" type="ORF">ODI_R0156</name>
</gene>
<evidence type="ECO:0000313" key="5">
    <source>
        <dbReference type="Proteomes" id="UP000078558"/>
    </source>
</evidence>
<dbReference type="STRING" id="1851544.ODI_03335"/>
<dbReference type="EMBL" id="FLRC01000052">
    <property type="protein sequence ID" value="SBT27228.1"/>
    <property type="molecule type" value="Genomic_DNA"/>
</dbReference>
<dbReference type="AlphaFoldDB" id="A0A1C3K728"/>
<evidence type="ECO:0000313" key="3">
    <source>
        <dbReference type="EMBL" id="SBT27228.1"/>
    </source>
</evidence>
<keyword evidence="5" id="KW-1185">Reference proteome</keyword>
<dbReference type="InterPro" id="IPR009936">
    <property type="entry name" value="DUF1468"/>
</dbReference>
<feature type="transmembrane region" description="Helical" evidence="1">
    <location>
        <begin position="78"/>
        <end position="105"/>
    </location>
</feature>
<reference evidence="3 5" key="1">
    <citation type="submission" date="2016-06" db="EMBL/GenBank/DDBJ databases">
        <authorList>
            <person name="Kjaerup R.B."/>
            <person name="Dalgaard T.S."/>
            <person name="Juul-Madsen H.R."/>
        </authorList>
    </citation>
    <scope>NUCLEOTIDE SEQUENCE [LARGE SCALE GENOMIC DNA]</scope>
    <source>
        <strain evidence="3">Orrdi1</strain>
    </source>
</reference>
<evidence type="ECO:0000259" key="2">
    <source>
        <dbReference type="Pfam" id="PF07331"/>
    </source>
</evidence>
<proteinExistence type="predicted"/>
<keyword evidence="1" id="KW-0472">Membrane</keyword>
<sequence>MALNDRTLGIAALVLAAFLTWHGYDLEAPFAYEPVGPKAFPLLVALIIALCGVRLIIKGGNPAEPNPPGANARIGIMVGLVAGYAFLFQWLGFVIATAAMTILVGRLFGGTWLKSAIGGVVMSVGFFFLFDRALDVVLPTGLLGGLL</sequence>
<dbReference type="Proteomes" id="UP000078558">
    <property type="component" value="Chromosome I"/>
</dbReference>
<reference evidence="4 5" key="2">
    <citation type="submission" date="2017-08" db="EMBL/GenBank/DDBJ databases">
        <authorList>
            <person name="de Groot N.N."/>
        </authorList>
    </citation>
    <scope>NUCLEOTIDE SEQUENCE [LARGE SCALE GENOMIC DNA]</scope>
    <source>
        <strain evidence="4">Orrdi1</strain>
    </source>
</reference>
<organism evidence="3 5">
    <name type="scientific">Orrella dioscoreae</name>
    <dbReference type="NCBI Taxonomy" id="1851544"/>
    <lineage>
        <taxon>Bacteria</taxon>
        <taxon>Pseudomonadati</taxon>
        <taxon>Pseudomonadota</taxon>
        <taxon>Betaproteobacteria</taxon>
        <taxon>Burkholderiales</taxon>
        <taxon>Alcaligenaceae</taxon>
        <taxon>Orrella</taxon>
    </lineage>
</organism>
<evidence type="ECO:0000256" key="1">
    <source>
        <dbReference type="SAM" id="Phobius"/>
    </source>
</evidence>
<name>A0A1C3K728_9BURK</name>
<evidence type="ECO:0000313" key="4">
    <source>
        <dbReference type="EMBL" id="SOE46139.1"/>
    </source>
</evidence>
<protein>
    <submittedName>
        <fullName evidence="3">Tricarboxylate transport protein TctB</fullName>
    </submittedName>
</protein>
<feature type="transmembrane region" description="Helical" evidence="1">
    <location>
        <begin position="39"/>
        <end position="57"/>
    </location>
</feature>
<feature type="transmembrane region" description="Helical" evidence="1">
    <location>
        <begin position="111"/>
        <end position="130"/>
    </location>
</feature>
<accession>A0A1C3K728</accession>
<dbReference type="Pfam" id="PF07331">
    <property type="entry name" value="TctB"/>
    <property type="match status" value="1"/>
</dbReference>
<feature type="domain" description="DUF1468" evidence="2">
    <location>
        <begin position="9"/>
        <end position="139"/>
    </location>
</feature>
<dbReference type="EMBL" id="LT907988">
    <property type="protein sequence ID" value="SOE46139.1"/>
    <property type="molecule type" value="Genomic_DNA"/>
</dbReference>